<feature type="chain" id="PRO_5007803250" description="Mid2 domain-containing protein" evidence="3">
    <location>
        <begin position="19"/>
        <end position="252"/>
    </location>
</feature>
<dbReference type="EMBL" id="JFBX01000308">
    <property type="protein sequence ID" value="KXH42238.1"/>
    <property type="molecule type" value="Genomic_DNA"/>
</dbReference>
<keyword evidence="5" id="KW-1185">Reference proteome</keyword>
<comment type="caution">
    <text evidence="4">The sequence shown here is derived from an EMBL/GenBank/DDBJ whole genome shotgun (WGS) entry which is preliminary data.</text>
</comment>
<feature type="region of interest" description="Disordered" evidence="1">
    <location>
        <begin position="230"/>
        <end position="252"/>
    </location>
</feature>
<evidence type="ECO:0008006" key="6">
    <source>
        <dbReference type="Google" id="ProtNLM"/>
    </source>
</evidence>
<sequence>MLQVLAAILTTLIGTVAGQGACFVPNGTNRHDLTNANIQKYASCESSGHESDDGIPGSGMDVVITKCSDGSYCCGEGQNASICCMAGRGVYIVDGKIITSSAASSSSTIALTTSVTTLGISSAISSAITSASLSADASATSLIASSNPLESTTSKTNSTWDNRNGIIGGAVGGGVGLAIVGIVAAFFWYKKKKRNAETANFEASLEKQTAKNRLAPSAQLQYLHELPVKPNPVELATESPPAELESEPLSRR</sequence>
<proteinExistence type="predicted"/>
<keyword evidence="2" id="KW-1133">Transmembrane helix</keyword>
<feature type="signal peptide" evidence="3">
    <location>
        <begin position="1"/>
        <end position="18"/>
    </location>
</feature>
<dbReference type="Proteomes" id="UP000070328">
    <property type="component" value="Unassembled WGS sequence"/>
</dbReference>
<evidence type="ECO:0000313" key="5">
    <source>
        <dbReference type="Proteomes" id="UP000070328"/>
    </source>
</evidence>
<evidence type="ECO:0000256" key="2">
    <source>
        <dbReference type="SAM" id="Phobius"/>
    </source>
</evidence>
<keyword evidence="2" id="KW-0812">Transmembrane</keyword>
<feature type="transmembrane region" description="Helical" evidence="2">
    <location>
        <begin position="166"/>
        <end position="189"/>
    </location>
</feature>
<dbReference type="OrthoDB" id="4847170at2759"/>
<evidence type="ECO:0000256" key="1">
    <source>
        <dbReference type="SAM" id="MobiDB-lite"/>
    </source>
</evidence>
<keyword evidence="2" id="KW-0472">Membrane</keyword>
<name>A0A135T255_9PEZI</name>
<accession>A0A135T255</accession>
<reference evidence="4 5" key="1">
    <citation type="submission" date="2014-02" db="EMBL/GenBank/DDBJ databases">
        <title>The genome sequence of Colletotrichum simmondsii CBS122122.</title>
        <authorList>
            <person name="Baroncelli R."/>
            <person name="Thon M.R."/>
        </authorList>
    </citation>
    <scope>NUCLEOTIDE SEQUENCE [LARGE SCALE GENOMIC DNA]</scope>
    <source>
        <strain evidence="4 5">CBS122122</strain>
    </source>
</reference>
<dbReference type="AlphaFoldDB" id="A0A135T255"/>
<organism evidence="4 5">
    <name type="scientific">Colletotrichum simmondsii</name>
    <dbReference type="NCBI Taxonomy" id="703756"/>
    <lineage>
        <taxon>Eukaryota</taxon>
        <taxon>Fungi</taxon>
        <taxon>Dikarya</taxon>
        <taxon>Ascomycota</taxon>
        <taxon>Pezizomycotina</taxon>
        <taxon>Sordariomycetes</taxon>
        <taxon>Hypocreomycetidae</taxon>
        <taxon>Glomerellales</taxon>
        <taxon>Glomerellaceae</taxon>
        <taxon>Colletotrichum</taxon>
        <taxon>Colletotrichum acutatum species complex</taxon>
    </lineage>
</organism>
<protein>
    <recommendedName>
        <fullName evidence="6">Mid2 domain-containing protein</fullName>
    </recommendedName>
</protein>
<evidence type="ECO:0000256" key="3">
    <source>
        <dbReference type="SAM" id="SignalP"/>
    </source>
</evidence>
<evidence type="ECO:0000313" key="4">
    <source>
        <dbReference type="EMBL" id="KXH42238.1"/>
    </source>
</evidence>
<keyword evidence="3" id="KW-0732">Signal</keyword>
<gene>
    <name evidence="4" type="ORF">CSIM01_08990</name>
</gene>